<feature type="compositionally biased region" description="Acidic residues" evidence="1">
    <location>
        <begin position="71"/>
        <end position="108"/>
    </location>
</feature>
<evidence type="ECO:0000256" key="1">
    <source>
        <dbReference type="SAM" id="MobiDB-lite"/>
    </source>
</evidence>
<gene>
    <name evidence="3" type="ORF">niasHS_009762</name>
</gene>
<name>A0ABD2IWH7_HETSC</name>
<feature type="region of interest" description="Disordered" evidence="1">
    <location>
        <begin position="44"/>
        <end position="121"/>
    </location>
</feature>
<dbReference type="AlphaFoldDB" id="A0ABD2IWH7"/>
<keyword evidence="2" id="KW-1133">Transmembrane helix</keyword>
<feature type="compositionally biased region" description="Acidic residues" evidence="1">
    <location>
        <begin position="44"/>
        <end position="65"/>
    </location>
</feature>
<comment type="caution">
    <text evidence="3">The sequence shown here is derived from an EMBL/GenBank/DDBJ whole genome shotgun (WGS) entry which is preliminary data.</text>
</comment>
<evidence type="ECO:0000313" key="4">
    <source>
        <dbReference type="Proteomes" id="UP001620645"/>
    </source>
</evidence>
<keyword evidence="4" id="KW-1185">Reference proteome</keyword>
<keyword evidence="2" id="KW-0812">Transmembrane</keyword>
<evidence type="ECO:0000256" key="2">
    <source>
        <dbReference type="SAM" id="Phobius"/>
    </source>
</evidence>
<dbReference type="EMBL" id="JBICCN010000238">
    <property type="protein sequence ID" value="KAL3084274.1"/>
    <property type="molecule type" value="Genomic_DNA"/>
</dbReference>
<proteinExistence type="predicted"/>
<feature type="region of interest" description="Disordered" evidence="1">
    <location>
        <begin position="374"/>
        <end position="414"/>
    </location>
</feature>
<reference evidence="3 4" key="1">
    <citation type="submission" date="2024-10" db="EMBL/GenBank/DDBJ databases">
        <authorList>
            <person name="Kim D."/>
        </authorList>
    </citation>
    <scope>NUCLEOTIDE SEQUENCE [LARGE SCALE GENOMIC DNA]</scope>
    <source>
        <strain evidence="3">Taebaek</strain>
    </source>
</reference>
<accession>A0ABD2IWH7</accession>
<sequence length="451" mass="49303">MEDEDYPFDFYVVATTLLVIYLLCIFKQINDLLVARALANENDDDADGAQNDDDADGGQNDDDADGGQNDDNADGGQNDDDADGGQNANEEDADDADDQNGDFDDVMENEGNGAVNHFPPPIHRPPWITPPNPGFNLGKKLLIANFLVSLDDTAEIAPGLLIFNHVFNALLKKVNGKNGEADGALYVKFKVIGHSRVDDGFFKLVLIERTVDNLEVYLVANALFLDEKLLIANFLVSLDDTAEIAPGLLIFNHVFNALLKKVNGKDMETNGALYVKFKVISDSRVDDGFFKLVLIERTVDNFELEVYLMPNAPFPDEKLLIADFLVSLDTTEIAPDLLSFNHLPNALLKKVNGNSIGGGVDRSGVSAMKTEVPTATPAGNAQPPKLAALRDDDKSGPNSAKARRSAYADQSSNMGVHSVKEWSSPAFWVSELSTIAEPNRKKKFFFNDKNF</sequence>
<protein>
    <submittedName>
        <fullName evidence="3">Uncharacterized protein</fullName>
    </submittedName>
</protein>
<organism evidence="3 4">
    <name type="scientific">Heterodera schachtii</name>
    <name type="common">Sugarbeet cyst nematode worm</name>
    <name type="synonym">Tylenchus schachtii</name>
    <dbReference type="NCBI Taxonomy" id="97005"/>
    <lineage>
        <taxon>Eukaryota</taxon>
        <taxon>Metazoa</taxon>
        <taxon>Ecdysozoa</taxon>
        <taxon>Nematoda</taxon>
        <taxon>Chromadorea</taxon>
        <taxon>Rhabditida</taxon>
        <taxon>Tylenchina</taxon>
        <taxon>Tylenchomorpha</taxon>
        <taxon>Tylenchoidea</taxon>
        <taxon>Heteroderidae</taxon>
        <taxon>Heteroderinae</taxon>
        <taxon>Heterodera</taxon>
    </lineage>
</organism>
<feature type="transmembrane region" description="Helical" evidence="2">
    <location>
        <begin position="6"/>
        <end position="26"/>
    </location>
</feature>
<keyword evidence="2" id="KW-0472">Membrane</keyword>
<dbReference type="Proteomes" id="UP001620645">
    <property type="component" value="Unassembled WGS sequence"/>
</dbReference>
<evidence type="ECO:0000313" key="3">
    <source>
        <dbReference type="EMBL" id="KAL3084274.1"/>
    </source>
</evidence>